<sequence length="96" mass="11367">MNHYRLSQQAEQDLEDIWTYLAQQNQLAADKQIAQILNRFPMLAQFPDMGKKRDDLMKELKSFPVKPYVVFYTKITDGVEIFRVLHQSRDIEGEFS</sequence>
<dbReference type="InterPro" id="IPR007712">
    <property type="entry name" value="RelE/ParE_toxin"/>
</dbReference>
<dbReference type="PIRSF" id="PIRSF029218">
    <property type="entry name" value="ParE"/>
    <property type="match status" value="1"/>
</dbReference>
<protein>
    <recommendedName>
        <fullName evidence="3">Toxin</fullName>
    </recommendedName>
</protein>
<proteinExistence type="inferred from homology"/>
<evidence type="ECO:0000256" key="3">
    <source>
        <dbReference type="PIRNR" id="PIRNR029218"/>
    </source>
</evidence>
<evidence type="ECO:0000313" key="5">
    <source>
        <dbReference type="Proteomes" id="UP000607281"/>
    </source>
</evidence>
<evidence type="ECO:0000256" key="1">
    <source>
        <dbReference type="ARBA" id="ARBA00006226"/>
    </source>
</evidence>
<evidence type="ECO:0000256" key="2">
    <source>
        <dbReference type="ARBA" id="ARBA00022649"/>
    </source>
</evidence>
<dbReference type="Gene3D" id="3.30.2310.20">
    <property type="entry name" value="RelE-like"/>
    <property type="match status" value="1"/>
</dbReference>
<name>A0ABR8CUX4_9NOST</name>
<dbReference type="RefSeq" id="WP_190409398.1">
    <property type="nucleotide sequence ID" value="NZ_JACJRF010000064.1"/>
</dbReference>
<gene>
    <name evidence="4" type="ORF">H6G18_23025</name>
</gene>
<organism evidence="4 5">
    <name type="scientific">Anabaena subtropica FACHB-260</name>
    <dbReference type="NCBI Taxonomy" id="2692884"/>
    <lineage>
        <taxon>Bacteria</taxon>
        <taxon>Bacillati</taxon>
        <taxon>Cyanobacteriota</taxon>
        <taxon>Cyanophyceae</taxon>
        <taxon>Nostocales</taxon>
        <taxon>Nostocaceae</taxon>
        <taxon>Anabaena</taxon>
    </lineage>
</organism>
<dbReference type="PANTHER" id="PTHR33755">
    <property type="entry name" value="TOXIN PARE1-RELATED"/>
    <property type="match status" value="1"/>
</dbReference>
<accession>A0ABR8CUX4</accession>
<dbReference type="InterPro" id="IPR028344">
    <property type="entry name" value="ParE1/4"/>
</dbReference>
<reference evidence="4 5" key="1">
    <citation type="journal article" date="2020" name="ISME J.">
        <title>Comparative genomics reveals insights into cyanobacterial evolution and habitat adaptation.</title>
        <authorList>
            <person name="Chen M.Y."/>
            <person name="Teng W.K."/>
            <person name="Zhao L."/>
            <person name="Hu C.X."/>
            <person name="Zhou Y.K."/>
            <person name="Han B.P."/>
            <person name="Song L.R."/>
            <person name="Shu W.S."/>
        </authorList>
    </citation>
    <scope>NUCLEOTIDE SEQUENCE [LARGE SCALE GENOMIC DNA]</scope>
    <source>
        <strain evidence="4 5">FACHB-260</strain>
    </source>
</reference>
<dbReference type="PANTHER" id="PTHR33755:SF6">
    <property type="entry name" value="PLASMID STABILIZATION SYSTEM PROTEIN"/>
    <property type="match status" value="1"/>
</dbReference>
<dbReference type="Pfam" id="PF05016">
    <property type="entry name" value="ParE_toxin"/>
    <property type="match status" value="1"/>
</dbReference>
<dbReference type="InterPro" id="IPR051803">
    <property type="entry name" value="TA_system_RelE-like_toxin"/>
</dbReference>
<keyword evidence="5" id="KW-1185">Reference proteome</keyword>
<comment type="caution">
    <text evidence="4">The sequence shown here is derived from an EMBL/GenBank/DDBJ whole genome shotgun (WGS) entry which is preliminary data.</text>
</comment>
<comment type="similarity">
    <text evidence="1 3">Belongs to the RelE toxin family.</text>
</comment>
<evidence type="ECO:0000313" key="4">
    <source>
        <dbReference type="EMBL" id="MBD2346990.1"/>
    </source>
</evidence>
<dbReference type="EMBL" id="JACJRF010000064">
    <property type="protein sequence ID" value="MBD2346990.1"/>
    <property type="molecule type" value="Genomic_DNA"/>
</dbReference>
<keyword evidence="2" id="KW-1277">Toxin-antitoxin system</keyword>
<dbReference type="Proteomes" id="UP000607281">
    <property type="component" value="Unassembled WGS sequence"/>
</dbReference>
<dbReference type="InterPro" id="IPR035093">
    <property type="entry name" value="RelE/ParE_toxin_dom_sf"/>
</dbReference>